<dbReference type="GO" id="GO:0016020">
    <property type="term" value="C:membrane"/>
    <property type="evidence" value="ECO:0007669"/>
    <property type="project" value="TreeGrafter"/>
</dbReference>
<dbReference type="PANTHER" id="PTHR12358:SF47">
    <property type="entry name" value="SPHINGOSINE KINASE 1"/>
    <property type="match status" value="1"/>
</dbReference>
<protein>
    <recommendedName>
        <fullName evidence="2">DAGKc domain-containing protein</fullName>
    </recommendedName>
</protein>
<evidence type="ECO:0000259" key="2">
    <source>
        <dbReference type="PROSITE" id="PS50146"/>
    </source>
</evidence>
<dbReference type="GO" id="GO:0001727">
    <property type="term" value="F:lipid kinase activity"/>
    <property type="evidence" value="ECO:0007669"/>
    <property type="project" value="TreeGrafter"/>
</dbReference>
<dbReference type="GO" id="GO:0005737">
    <property type="term" value="C:cytoplasm"/>
    <property type="evidence" value="ECO:0007669"/>
    <property type="project" value="TreeGrafter"/>
</dbReference>
<evidence type="ECO:0000256" key="1">
    <source>
        <dbReference type="SAM" id="MobiDB-lite"/>
    </source>
</evidence>
<dbReference type="SUPFAM" id="SSF111331">
    <property type="entry name" value="NAD kinase/diacylglycerol kinase-like"/>
    <property type="match status" value="1"/>
</dbReference>
<dbReference type="GO" id="GO:0071363">
    <property type="term" value="P:cellular response to growth factor stimulus"/>
    <property type="evidence" value="ECO:0007669"/>
    <property type="project" value="TreeGrafter"/>
</dbReference>
<feature type="compositionally biased region" description="Basic residues" evidence="1">
    <location>
        <begin position="347"/>
        <end position="356"/>
    </location>
</feature>
<reference evidence="3" key="1">
    <citation type="thesis" date="2021" institute="BYU ScholarsArchive" country="Provo, UT, USA">
        <title>Applications of and Algorithms for Genome Assembly and Genomic Analyses with an Emphasis on Marine Teleosts.</title>
        <authorList>
            <person name="Pickett B.D."/>
        </authorList>
    </citation>
    <scope>NUCLEOTIDE SEQUENCE</scope>
    <source>
        <strain evidence="3">HI-2016</strain>
    </source>
</reference>
<dbReference type="InterPro" id="IPR016064">
    <property type="entry name" value="NAD/diacylglycerol_kinase_sf"/>
</dbReference>
<evidence type="ECO:0000313" key="4">
    <source>
        <dbReference type="Proteomes" id="UP000824540"/>
    </source>
</evidence>
<dbReference type="GO" id="GO:0046512">
    <property type="term" value="P:sphingosine biosynthetic process"/>
    <property type="evidence" value="ECO:0007669"/>
    <property type="project" value="TreeGrafter"/>
</dbReference>
<accession>A0A8T2PKZ0</accession>
<organism evidence="3 4">
    <name type="scientific">Albula glossodonta</name>
    <name type="common">roundjaw bonefish</name>
    <dbReference type="NCBI Taxonomy" id="121402"/>
    <lineage>
        <taxon>Eukaryota</taxon>
        <taxon>Metazoa</taxon>
        <taxon>Chordata</taxon>
        <taxon>Craniata</taxon>
        <taxon>Vertebrata</taxon>
        <taxon>Euteleostomi</taxon>
        <taxon>Actinopterygii</taxon>
        <taxon>Neopterygii</taxon>
        <taxon>Teleostei</taxon>
        <taxon>Albuliformes</taxon>
        <taxon>Albulidae</taxon>
        <taxon>Albula</taxon>
    </lineage>
</organism>
<dbReference type="Gene3D" id="3.40.50.10330">
    <property type="entry name" value="Probable inorganic polyphosphate/atp-NAD kinase, domain 1"/>
    <property type="match status" value="1"/>
</dbReference>
<dbReference type="EMBL" id="JAFBMS010000008">
    <property type="protein sequence ID" value="KAG9350402.1"/>
    <property type="molecule type" value="Genomic_DNA"/>
</dbReference>
<dbReference type="Proteomes" id="UP000824540">
    <property type="component" value="Unassembled WGS sequence"/>
</dbReference>
<feature type="region of interest" description="Disordered" evidence="1">
    <location>
        <begin position="335"/>
        <end position="356"/>
    </location>
</feature>
<dbReference type="InterPro" id="IPR050187">
    <property type="entry name" value="Lipid_Phosphate_FormReg"/>
</dbReference>
<proteinExistence type="predicted"/>
<dbReference type="PROSITE" id="PS50146">
    <property type="entry name" value="DAGK"/>
    <property type="match status" value="1"/>
</dbReference>
<dbReference type="PANTHER" id="PTHR12358">
    <property type="entry name" value="SPHINGOSINE KINASE"/>
    <property type="match status" value="1"/>
</dbReference>
<dbReference type="InterPro" id="IPR001206">
    <property type="entry name" value="Diacylglycerol_kinase_cat_dom"/>
</dbReference>
<evidence type="ECO:0000313" key="3">
    <source>
        <dbReference type="EMBL" id="KAG9350402.1"/>
    </source>
</evidence>
<name>A0A8T2PKZ0_9TELE</name>
<comment type="caution">
    <text evidence="3">The sequence shown here is derived from an EMBL/GenBank/DDBJ whole genome shotgun (WGS) entry which is preliminary data.</text>
</comment>
<feature type="region of interest" description="Disordered" evidence="1">
    <location>
        <begin position="132"/>
        <end position="152"/>
    </location>
</feature>
<gene>
    <name evidence="3" type="ORF">JZ751_026762</name>
</gene>
<feature type="compositionally biased region" description="Basic and acidic residues" evidence="1">
    <location>
        <begin position="140"/>
        <end position="152"/>
    </location>
</feature>
<sequence length="356" mass="38900">MDQKKTEPGSSYRNGIGQVVLYGEFTATDNRKVRYAVSLTELDLTVQKITSAPAGRSKVVFNLRDCVGCRAFKGEDNTDAGAYFSAYFYPFKRRWMSSGVSRQRVEQCFRVALVQDSRANLEEAQRWARAITEGSVHQRPQREGQRRSREDSAASFLGAVPWAAILLDSAPGMPVLSQQPGAACGTGPYLTNSGGDGNPVFRLRATVSEASALLATSSHTSRPDPQSSHTPVPENLCSVACERPLPSVLYSEVRRPCRVMVLLNPHSGKGQALSLFTGHVQRMLTEAGVPYTLVITGWRRVYMSGCGLKQPGPGASPLGRQHELQHCSGYLHSAESAGPPRHFPDKPHRHGNPHLC</sequence>
<keyword evidence="4" id="KW-1185">Reference proteome</keyword>
<dbReference type="OrthoDB" id="3853857at2759"/>
<dbReference type="InterPro" id="IPR017438">
    <property type="entry name" value="ATP-NAD_kinase_N"/>
</dbReference>
<feature type="domain" description="DAGKc" evidence="2">
    <location>
        <begin position="254"/>
        <end position="297"/>
    </location>
</feature>
<dbReference type="AlphaFoldDB" id="A0A8T2PKZ0"/>
<dbReference type="GO" id="GO:0043066">
    <property type="term" value="P:negative regulation of apoptotic process"/>
    <property type="evidence" value="ECO:0007669"/>
    <property type="project" value="TreeGrafter"/>
</dbReference>